<evidence type="ECO:0000256" key="1">
    <source>
        <dbReference type="ARBA" id="ARBA00004496"/>
    </source>
</evidence>
<dbReference type="Pfam" id="PF01300">
    <property type="entry name" value="Sua5_yciO_yrdC"/>
    <property type="match status" value="1"/>
</dbReference>
<keyword evidence="4" id="KW-0963">Cytoplasm</keyword>
<dbReference type="GO" id="GO:0008033">
    <property type="term" value="P:tRNA processing"/>
    <property type="evidence" value="ECO:0007669"/>
    <property type="project" value="UniProtKB-KW"/>
</dbReference>
<evidence type="ECO:0000256" key="7">
    <source>
        <dbReference type="ARBA" id="ARBA00022695"/>
    </source>
</evidence>
<comment type="subcellular location">
    <subcellularLocation>
        <location evidence="1">Cytoplasm</location>
    </subcellularLocation>
</comment>
<dbReference type="PANTHER" id="PTHR17490:SF16">
    <property type="entry name" value="THREONYLCARBAMOYL-AMP SYNTHASE"/>
    <property type="match status" value="1"/>
</dbReference>
<dbReference type="GO" id="GO:0003725">
    <property type="term" value="F:double-stranded RNA binding"/>
    <property type="evidence" value="ECO:0007669"/>
    <property type="project" value="InterPro"/>
</dbReference>
<evidence type="ECO:0000256" key="2">
    <source>
        <dbReference type="ARBA" id="ARBA00007663"/>
    </source>
</evidence>
<evidence type="ECO:0000256" key="4">
    <source>
        <dbReference type="ARBA" id="ARBA00022490"/>
    </source>
</evidence>
<dbReference type="GO" id="GO:0006450">
    <property type="term" value="P:regulation of translational fidelity"/>
    <property type="evidence" value="ECO:0007669"/>
    <property type="project" value="TreeGrafter"/>
</dbReference>
<evidence type="ECO:0000313" key="13">
    <source>
        <dbReference type="EMBL" id="RUO50602.1"/>
    </source>
</evidence>
<dbReference type="GO" id="GO:0005737">
    <property type="term" value="C:cytoplasm"/>
    <property type="evidence" value="ECO:0007669"/>
    <property type="project" value="UniProtKB-SubCell"/>
</dbReference>
<comment type="similarity">
    <text evidence="2">Belongs to the SUA5 family.</text>
</comment>
<dbReference type="PANTHER" id="PTHR17490">
    <property type="entry name" value="SUA5"/>
    <property type="match status" value="1"/>
</dbReference>
<dbReference type="GO" id="GO:0061710">
    <property type="term" value="F:L-threonylcarbamoyladenylate synthase"/>
    <property type="evidence" value="ECO:0007669"/>
    <property type="project" value="UniProtKB-EC"/>
</dbReference>
<dbReference type="InterPro" id="IPR017945">
    <property type="entry name" value="DHBP_synth_RibB-like_a/b_dom"/>
</dbReference>
<organism evidence="13 14">
    <name type="scientific">Pseudidiomarina aquimaris</name>
    <dbReference type="NCBI Taxonomy" id="641841"/>
    <lineage>
        <taxon>Bacteria</taxon>
        <taxon>Pseudomonadati</taxon>
        <taxon>Pseudomonadota</taxon>
        <taxon>Gammaproteobacteria</taxon>
        <taxon>Alteromonadales</taxon>
        <taxon>Idiomarinaceae</taxon>
        <taxon>Pseudidiomarina</taxon>
    </lineage>
</organism>
<dbReference type="NCBIfam" id="TIGR00057">
    <property type="entry name" value="L-threonylcarbamoyladenylate synthase"/>
    <property type="match status" value="1"/>
</dbReference>
<dbReference type="GO" id="GO:0000049">
    <property type="term" value="F:tRNA binding"/>
    <property type="evidence" value="ECO:0007669"/>
    <property type="project" value="TreeGrafter"/>
</dbReference>
<comment type="caution">
    <text evidence="13">The sequence shown here is derived from an EMBL/GenBank/DDBJ whole genome shotgun (WGS) entry which is preliminary data.</text>
</comment>
<dbReference type="GO" id="GO:0005524">
    <property type="term" value="F:ATP binding"/>
    <property type="evidence" value="ECO:0007669"/>
    <property type="project" value="UniProtKB-KW"/>
</dbReference>
<gene>
    <name evidence="13" type="ORF">CWE21_00410</name>
</gene>
<reference evidence="14" key="1">
    <citation type="journal article" date="2018" name="Front. Microbiol.">
        <title>Genome-Based Analysis Reveals the Taxonomy and Diversity of the Family Idiomarinaceae.</title>
        <authorList>
            <person name="Liu Y."/>
            <person name="Lai Q."/>
            <person name="Shao Z."/>
        </authorList>
    </citation>
    <scope>NUCLEOTIDE SEQUENCE [LARGE SCALE GENOMIC DNA]</scope>
    <source>
        <strain evidence="14">SW15</strain>
    </source>
</reference>
<evidence type="ECO:0000256" key="8">
    <source>
        <dbReference type="ARBA" id="ARBA00022741"/>
    </source>
</evidence>
<dbReference type="PROSITE" id="PS51163">
    <property type="entry name" value="YRDC"/>
    <property type="match status" value="1"/>
</dbReference>
<evidence type="ECO:0000256" key="11">
    <source>
        <dbReference type="ARBA" id="ARBA00048366"/>
    </source>
</evidence>
<proteinExistence type="inferred from homology"/>
<keyword evidence="9" id="KW-0067">ATP-binding</keyword>
<dbReference type="InterPro" id="IPR050156">
    <property type="entry name" value="TC-AMP_synthase_SUA5"/>
</dbReference>
<dbReference type="AlphaFoldDB" id="A0A432XPJ7"/>
<dbReference type="InterPro" id="IPR006070">
    <property type="entry name" value="Sua5-like_dom"/>
</dbReference>
<name>A0A432XPJ7_9GAMM</name>
<protein>
    <recommendedName>
        <fullName evidence="10">L-threonylcarbamoyladenylate synthase</fullName>
        <ecNumber evidence="3">2.7.7.87</ecNumber>
    </recommendedName>
    <alternativeName>
        <fullName evidence="10">L-threonylcarbamoyladenylate synthase</fullName>
    </alternativeName>
</protein>
<evidence type="ECO:0000313" key="14">
    <source>
        <dbReference type="Proteomes" id="UP000286678"/>
    </source>
</evidence>
<dbReference type="Gene3D" id="3.90.870.10">
    <property type="entry name" value="DHBP synthase"/>
    <property type="match status" value="1"/>
</dbReference>
<comment type="catalytic activity">
    <reaction evidence="11">
        <text>L-threonine + hydrogencarbonate + ATP = L-threonylcarbamoyladenylate + diphosphate + H2O</text>
        <dbReference type="Rhea" id="RHEA:36407"/>
        <dbReference type="ChEBI" id="CHEBI:15377"/>
        <dbReference type="ChEBI" id="CHEBI:17544"/>
        <dbReference type="ChEBI" id="CHEBI:30616"/>
        <dbReference type="ChEBI" id="CHEBI:33019"/>
        <dbReference type="ChEBI" id="CHEBI:57926"/>
        <dbReference type="ChEBI" id="CHEBI:73682"/>
        <dbReference type="EC" id="2.7.7.87"/>
    </reaction>
</comment>
<keyword evidence="5" id="KW-0808">Transferase</keyword>
<evidence type="ECO:0000259" key="12">
    <source>
        <dbReference type="PROSITE" id="PS51163"/>
    </source>
</evidence>
<dbReference type="EMBL" id="PIPT01000001">
    <property type="protein sequence ID" value="RUO50602.1"/>
    <property type="molecule type" value="Genomic_DNA"/>
</dbReference>
<feature type="domain" description="YrdC-like" evidence="12">
    <location>
        <begin position="44"/>
        <end position="226"/>
    </location>
</feature>
<evidence type="ECO:0000256" key="3">
    <source>
        <dbReference type="ARBA" id="ARBA00012584"/>
    </source>
</evidence>
<sequence length="242" mass="25933">MNGCIYGNGNPQQATCSSATPQAGKQFQNYRRRNMTLRFNAEKPKELRHIGRILELGGIVALPTDIAYGVAADASNVEAVKSAYAVLERPIGEPSIVHLGHPRQLKDWAVDIPAVAEKLVKEHWPGALTLILHRHPHVSPLITGGGHSIALRVPAQEQLRELLSNFNLGIIVPSIGDDYCTAEDAHKLLDGKIDGVLDSGECSANAKSTILDLRGKQPIITREGSVPAAALAALLGTELEIA</sequence>
<evidence type="ECO:0000256" key="9">
    <source>
        <dbReference type="ARBA" id="ARBA00022840"/>
    </source>
</evidence>
<keyword evidence="14" id="KW-1185">Reference proteome</keyword>
<evidence type="ECO:0000256" key="6">
    <source>
        <dbReference type="ARBA" id="ARBA00022694"/>
    </source>
</evidence>
<dbReference type="SUPFAM" id="SSF55821">
    <property type="entry name" value="YrdC/RibB"/>
    <property type="match status" value="1"/>
</dbReference>
<dbReference type="Proteomes" id="UP000286678">
    <property type="component" value="Unassembled WGS sequence"/>
</dbReference>
<keyword evidence="6" id="KW-0819">tRNA processing</keyword>
<keyword evidence="8" id="KW-0547">Nucleotide-binding</keyword>
<evidence type="ECO:0000256" key="5">
    <source>
        <dbReference type="ARBA" id="ARBA00022679"/>
    </source>
</evidence>
<dbReference type="EC" id="2.7.7.87" evidence="3"/>
<accession>A0A432XPJ7</accession>
<keyword evidence="7" id="KW-0548">Nucleotidyltransferase</keyword>
<evidence type="ECO:0000256" key="10">
    <source>
        <dbReference type="ARBA" id="ARBA00029774"/>
    </source>
</evidence>